<protein>
    <recommendedName>
        <fullName evidence="5 9">Adenylosuccinate lyase</fullName>
        <shortName evidence="9">ASL</shortName>
        <ecNumber evidence="4 9">4.3.2.2</ecNumber>
    </recommendedName>
    <alternativeName>
        <fullName evidence="8 9">Adenylosuccinase</fullName>
    </alternativeName>
</protein>
<reference evidence="13" key="1">
    <citation type="journal article" date="2015" name="PLoS ONE">
        <title>Comprehensive Evaluation of Toxoplasma gondii VEG and Neospora caninum LIV Genomes with Tachyzoite Stage Transcriptome and Proteome Defines Novel Transcript Features.</title>
        <authorList>
            <person name="Ramaprasad A."/>
            <person name="Mourier T."/>
            <person name="Naeem R."/>
            <person name="Malas T.B."/>
            <person name="Moussa E."/>
            <person name="Panigrahi A."/>
            <person name="Vermont S.J."/>
            <person name="Otto T.D."/>
            <person name="Wastling J."/>
            <person name="Pain A."/>
        </authorList>
    </citation>
    <scope>NUCLEOTIDE SEQUENCE</scope>
    <source>
        <strain evidence="13">Liverpool</strain>
    </source>
</reference>
<comment type="pathway">
    <text evidence="1 9">Purine metabolism; IMP biosynthesis via de novo pathway; 5-amino-1-(5-phospho-D-ribosyl)imidazole-4-carboxamide from 5-amino-1-(5-phospho-D-ribosyl)imidazole-4-carboxylate: step 2/2.</text>
</comment>
<feature type="region of interest" description="Disordered" evidence="10">
    <location>
        <begin position="79"/>
        <end position="101"/>
    </location>
</feature>
<dbReference type="Gene3D" id="1.20.200.10">
    <property type="entry name" value="Fumarase/aspartase (Central domain)"/>
    <property type="match status" value="1"/>
</dbReference>
<accession>A0A0F7UEA2</accession>
<comment type="pathway">
    <text evidence="2 9">Purine metabolism; AMP biosynthesis via de novo pathway; AMP from IMP: step 2/2.</text>
</comment>
<dbReference type="SUPFAM" id="SSF48557">
    <property type="entry name" value="L-aspartase-like"/>
    <property type="match status" value="1"/>
</dbReference>
<dbReference type="NCBIfam" id="TIGR00928">
    <property type="entry name" value="purB"/>
    <property type="match status" value="1"/>
</dbReference>
<dbReference type="Pfam" id="PF00206">
    <property type="entry name" value="Lyase_1"/>
    <property type="match status" value="1"/>
</dbReference>
<evidence type="ECO:0000313" key="13">
    <source>
        <dbReference type="EMBL" id="CEL66662.1"/>
    </source>
</evidence>
<evidence type="ECO:0000256" key="6">
    <source>
        <dbReference type="ARBA" id="ARBA00022755"/>
    </source>
</evidence>
<proteinExistence type="inferred from homology"/>
<evidence type="ECO:0000256" key="4">
    <source>
        <dbReference type="ARBA" id="ARBA00012339"/>
    </source>
</evidence>
<dbReference type="GO" id="GO:0044208">
    <property type="term" value="P:'de novo' AMP biosynthetic process"/>
    <property type="evidence" value="ECO:0007669"/>
    <property type="project" value="UniProtKB-UniPathway"/>
</dbReference>
<comment type="catalytic activity">
    <reaction evidence="9">
        <text>N(6)-(1,2-dicarboxyethyl)-AMP = fumarate + AMP</text>
        <dbReference type="Rhea" id="RHEA:16853"/>
        <dbReference type="ChEBI" id="CHEBI:29806"/>
        <dbReference type="ChEBI" id="CHEBI:57567"/>
        <dbReference type="ChEBI" id="CHEBI:456215"/>
        <dbReference type="EC" id="4.3.2.2"/>
    </reaction>
</comment>
<evidence type="ECO:0000256" key="3">
    <source>
        <dbReference type="ARBA" id="ARBA00008273"/>
    </source>
</evidence>
<comment type="catalytic activity">
    <reaction evidence="9">
        <text>(2S)-2-[5-amino-1-(5-phospho-beta-D-ribosyl)imidazole-4-carboxamido]succinate = 5-amino-1-(5-phospho-beta-D-ribosyl)imidazole-4-carboxamide + fumarate</text>
        <dbReference type="Rhea" id="RHEA:23920"/>
        <dbReference type="ChEBI" id="CHEBI:29806"/>
        <dbReference type="ChEBI" id="CHEBI:58443"/>
        <dbReference type="ChEBI" id="CHEBI:58475"/>
        <dbReference type="EC" id="4.3.2.2"/>
    </reaction>
</comment>
<feature type="domain" description="Adenylosuccinate lyase PurB C-terminal" evidence="12">
    <location>
        <begin position="378"/>
        <end position="494"/>
    </location>
</feature>
<sequence>MAAPSASSSSSSPSPSSGAPGASTTEFELLAISALDGRYANKVAGLRASLSEFSLIQKRALVMAEWLCCLASHPLVQGKRGPEAATTHAQSGEGASPRKDQALFPSLSESEKASLRQMGRFSMEDALKVKEVEKKTNHDLKAVEYVLKEKLESTEVTADLSAFTHFGCTSEDVNNLAFAICFKEAVERQLLPAMESLAEALHARAVECADVPLLSLTHGQPATPTTFGKEIANFEWRVRNALKRVREVDFRGKYNGAVGNFNALVVADARVAWPVVARDFVESMGLVYQPYSTQIEQHDWLAELCDAFARFNSILLDFDRDMWLYISRDLLKLRVVAGEVGSSTMPHKVNPIDFENSEGNLELANALLRFFSTKLPVSRMQRDLSDSTVLRNVGVAFGHCLVAYESTKKGLGRVDVNRAAMLRELENHWAVLGEPMQTVLRKRGVRNAYEKLKSATRGQAIDKERMQDIVEACGADLLPEDVDALRSLTPATYTGLAAELARTVVDAVKEESSKKRQKTETL</sequence>
<name>A0A0F7UEA2_NEOCL</name>
<dbReference type="PANTHER" id="PTHR43411">
    <property type="entry name" value="ADENYLOSUCCINATE LYASE"/>
    <property type="match status" value="1"/>
</dbReference>
<keyword evidence="7 9" id="KW-0456">Lyase</keyword>
<dbReference type="InterPro" id="IPR047136">
    <property type="entry name" value="PurB_bact"/>
</dbReference>
<evidence type="ECO:0000256" key="9">
    <source>
        <dbReference type="RuleBase" id="RU361172"/>
    </source>
</evidence>
<dbReference type="GO" id="GO:0004018">
    <property type="term" value="F:N6-(1,2-dicarboxyethyl)AMP AMP-lyase (fumarate-forming) activity"/>
    <property type="evidence" value="ECO:0007669"/>
    <property type="project" value="InterPro"/>
</dbReference>
<dbReference type="InterPro" id="IPR013539">
    <property type="entry name" value="PurB_C"/>
</dbReference>
<gene>
    <name evidence="13" type="ORF">BN1204_024730</name>
</gene>
<dbReference type="UniPathway" id="UPA00074">
    <property type="reaction ID" value="UER00132"/>
</dbReference>
<dbReference type="GO" id="GO:0006189">
    <property type="term" value="P:'de novo' IMP biosynthetic process"/>
    <property type="evidence" value="ECO:0007669"/>
    <property type="project" value="UniProtKB-UniPathway"/>
</dbReference>
<comment type="similarity">
    <text evidence="3 9">Belongs to the lyase 1 family. Adenylosuccinate lyase subfamily.</text>
</comment>
<dbReference type="Gene3D" id="1.10.40.30">
    <property type="entry name" value="Fumarase/aspartase (C-terminal domain)"/>
    <property type="match status" value="1"/>
</dbReference>
<feature type="domain" description="Fumarate lyase N-terminal" evidence="11">
    <location>
        <begin position="113"/>
        <end position="359"/>
    </location>
</feature>
<keyword evidence="6 9" id="KW-0658">Purine biosynthesis</keyword>
<dbReference type="InterPro" id="IPR022761">
    <property type="entry name" value="Fumarate_lyase_N"/>
</dbReference>
<dbReference type="InterPro" id="IPR004769">
    <property type="entry name" value="Pur_lyase"/>
</dbReference>
<dbReference type="NCBIfam" id="NF006764">
    <property type="entry name" value="PRK09285.1"/>
    <property type="match status" value="1"/>
</dbReference>
<dbReference type="InterPro" id="IPR000362">
    <property type="entry name" value="Fumarate_lyase_fam"/>
</dbReference>
<dbReference type="GO" id="GO:0070626">
    <property type="term" value="F:(S)-2-(5-amino-1-(5-phospho-D-ribosyl)imidazole-4-carboxamido) succinate lyase (fumarate-forming) activity"/>
    <property type="evidence" value="ECO:0007669"/>
    <property type="project" value="RHEA"/>
</dbReference>
<dbReference type="InterPro" id="IPR008948">
    <property type="entry name" value="L-Aspartase-like"/>
</dbReference>
<dbReference type="Gene3D" id="1.10.275.10">
    <property type="entry name" value="Fumarase/aspartase (N-terminal domain)"/>
    <property type="match status" value="1"/>
</dbReference>
<dbReference type="EC" id="4.3.2.2" evidence="4 9"/>
<evidence type="ECO:0000256" key="10">
    <source>
        <dbReference type="SAM" id="MobiDB-lite"/>
    </source>
</evidence>
<dbReference type="PRINTS" id="PR00149">
    <property type="entry name" value="FUMRATELYASE"/>
</dbReference>
<dbReference type="AlphaFoldDB" id="A0A0F7UEA2"/>
<evidence type="ECO:0000256" key="2">
    <source>
        <dbReference type="ARBA" id="ARBA00004734"/>
    </source>
</evidence>
<dbReference type="InterPro" id="IPR024083">
    <property type="entry name" value="Fumarase/histidase_N"/>
</dbReference>
<feature type="region of interest" description="Disordered" evidence="10">
    <location>
        <begin position="1"/>
        <end position="23"/>
    </location>
</feature>
<evidence type="ECO:0000256" key="1">
    <source>
        <dbReference type="ARBA" id="ARBA00004706"/>
    </source>
</evidence>
<dbReference type="EMBL" id="LN714482">
    <property type="protein sequence ID" value="CEL66662.1"/>
    <property type="molecule type" value="Genomic_DNA"/>
</dbReference>
<dbReference type="InterPro" id="IPR020557">
    <property type="entry name" value="Fumarate_lyase_CS"/>
</dbReference>
<evidence type="ECO:0000259" key="12">
    <source>
        <dbReference type="Pfam" id="PF08328"/>
    </source>
</evidence>
<dbReference type="PANTHER" id="PTHR43411:SF1">
    <property type="entry name" value="ADENYLOSUCCINATE LYASE"/>
    <property type="match status" value="1"/>
</dbReference>
<dbReference type="UniPathway" id="UPA00075">
    <property type="reaction ID" value="UER00336"/>
</dbReference>
<evidence type="ECO:0000256" key="8">
    <source>
        <dbReference type="ARBA" id="ARBA00030717"/>
    </source>
</evidence>
<dbReference type="Pfam" id="PF08328">
    <property type="entry name" value="ASL_C"/>
    <property type="match status" value="1"/>
</dbReference>
<evidence type="ECO:0000256" key="7">
    <source>
        <dbReference type="ARBA" id="ARBA00023239"/>
    </source>
</evidence>
<evidence type="ECO:0000256" key="5">
    <source>
        <dbReference type="ARBA" id="ARBA00017058"/>
    </source>
</evidence>
<evidence type="ECO:0000259" key="11">
    <source>
        <dbReference type="Pfam" id="PF00206"/>
    </source>
</evidence>
<organism evidence="13">
    <name type="scientific">Neospora caninum (strain Liverpool)</name>
    <dbReference type="NCBI Taxonomy" id="572307"/>
    <lineage>
        <taxon>Eukaryota</taxon>
        <taxon>Sar</taxon>
        <taxon>Alveolata</taxon>
        <taxon>Apicomplexa</taxon>
        <taxon>Conoidasida</taxon>
        <taxon>Coccidia</taxon>
        <taxon>Eucoccidiorida</taxon>
        <taxon>Eimeriorina</taxon>
        <taxon>Sarcocystidae</taxon>
        <taxon>Neospora</taxon>
    </lineage>
</organism>
<dbReference type="PROSITE" id="PS00163">
    <property type="entry name" value="FUMARATE_LYASES"/>
    <property type="match status" value="1"/>
</dbReference>